<dbReference type="RefSeq" id="WP_017024770.1">
    <property type="nucleotide sequence ID" value="NZ_AJYK02000116.1"/>
</dbReference>
<dbReference type="AlphaFoldDB" id="A0A1E5DZ32"/>
<name>A0A1E5DZ32_9VIBR</name>
<keyword evidence="1" id="KW-0732">Signal</keyword>
<reference evidence="2 3" key="1">
    <citation type="journal article" date="2012" name="Science">
        <title>Ecological populations of bacteria act as socially cohesive units of antibiotic production and resistance.</title>
        <authorList>
            <person name="Cordero O.X."/>
            <person name="Wildschutte H."/>
            <person name="Kirkup B."/>
            <person name="Proehl S."/>
            <person name="Ngo L."/>
            <person name="Hussain F."/>
            <person name="Le Roux F."/>
            <person name="Mincer T."/>
            <person name="Polz M.F."/>
        </authorList>
    </citation>
    <scope>NUCLEOTIDE SEQUENCE [LARGE SCALE GENOMIC DNA]</scope>
    <source>
        <strain evidence="2 3">1S-45</strain>
    </source>
</reference>
<protein>
    <recommendedName>
        <fullName evidence="4">Hemolysin</fullName>
    </recommendedName>
</protein>
<accession>A0A1E5DZ32</accession>
<organism evidence="2 3">
    <name type="scientific">Vibrio rumoiensis 1S-45</name>
    <dbReference type="NCBI Taxonomy" id="1188252"/>
    <lineage>
        <taxon>Bacteria</taxon>
        <taxon>Pseudomonadati</taxon>
        <taxon>Pseudomonadota</taxon>
        <taxon>Gammaproteobacteria</taxon>
        <taxon>Vibrionales</taxon>
        <taxon>Vibrionaceae</taxon>
        <taxon>Vibrio</taxon>
    </lineage>
</organism>
<evidence type="ECO:0000313" key="3">
    <source>
        <dbReference type="Proteomes" id="UP000094070"/>
    </source>
</evidence>
<comment type="caution">
    <text evidence="2">The sequence shown here is derived from an EMBL/GenBank/DDBJ whole genome shotgun (WGS) entry which is preliminary data.</text>
</comment>
<evidence type="ECO:0000256" key="1">
    <source>
        <dbReference type="SAM" id="SignalP"/>
    </source>
</evidence>
<evidence type="ECO:0000313" key="2">
    <source>
        <dbReference type="EMBL" id="OEF22339.1"/>
    </source>
</evidence>
<evidence type="ECO:0008006" key="4">
    <source>
        <dbReference type="Google" id="ProtNLM"/>
    </source>
</evidence>
<dbReference type="PROSITE" id="PS51257">
    <property type="entry name" value="PROKAR_LIPOPROTEIN"/>
    <property type="match status" value="1"/>
</dbReference>
<dbReference type="InterPro" id="IPR005590">
    <property type="entry name" value="DUF333"/>
</dbReference>
<dbReference type="PANTHER" id="PTHR38008">
    <property type="entry name" value="HEMOLYSIN-RELATED"/>
    <property type="match status" value="1"/>
</dbReference>
<keyword evidence="3" id="KW-1185">Reference proteome</keyword>
<gene>
    <name evidence="2" type="ORF">A1QC_13985</name>
</gene>
<dbReference type="Proteomes" id="UP000094070">
    <property type="component" value="Unassembled WGS sequence"/>
</dbReference>
<feature type="signal peptide" evidence="1">
    <location>
        <begin position="1"/>
        <end position="21"/>
    </location>
</feature>
<sequence length="79" mass="8551">MKKIIMLASVVTAVTAMSACASEQPSTQKQDMKNPAATFCVDQGGQYTSNKTDKGQVGTCTLSDGSQVDAWKYFRDNHK</sequence>
<dbReference type="OrthoDB" id="148878at2"/>
<dbReference type="EMBL" id="AJYK02000116">
    <property type="protein sequence ID" value="OEF22339.1"/>
    <property type="molecule type" value="Genomic_DNA"/>
</dbReference>
<proteinExistence type="predicted"/>
<dbReference type="PANTHER" id="PTHR38008:SF2">
    <property type="entry name" value="HEMOLYSIN"/>
    <property type="match status" value="1"/>
</dbReference>
<feature type="chain" id="PRO_5009174636" description="Hemolysin" evidence="1">
    <location>
        <begin position="22"/>
        <end position="79"/>
    </location>
</feature>
<dbReference type="Pfam" id="PF03891">
    <property type="entry name" value="DUF333"/>
    <property type="match status" value="1"/>
</dbReference>
<dbReference type="eggNOG" id="COG3042">
    <property type="taxonomic scope" value="Bacteria"/>
</dbReference>